<dbReference type="Pfam" id="PF13244">
    <property type="entry name" value="MbhD"/>
    <property type="match status" value="1"/>
</dbReference>
<proteinExistence type="predicted"/>
<evidence type="ECO:0000256" key="2">
    <source>
        <dbReference type="ARBA" id="ARBA00022475"/>
    </source>
</evidence>
<feature type="transmembrane region" description="Helical" evidence="6">
    <location>
        <begin position="54"/>
        <end position="73"/>
    </location>
</feature>
<evidence type="ECO:0000256" key="4">
    <source>
        <dbReference type="ARBA" id="ARBA00022989"/>
    </source>
</evidence>
<feature type="domain" description="MrpA C-terminal/MbhD" evidence="7">
    <location>
        <begin position="12"/>
        <end position="78"/>
    </location>
</feature>
<evidence type="ECO:0000256" key="6">
    <source>
        <dbReference type="SAM" id="Phobius"/>
    </source>
</evidence>
<dbReference type="Proteomes" id="UP001626628">
    <property type="component" value="Chromosome"/>
</dbReference>
<keyword evidence="3 6" id="KW-0812">Transmembrane</keyword>
<dbReference type="EMBL" id="CP147982">
    <property type="protein sequence ID" value="WXK75097.1"/>
    <property type="molecule type" value="Genomic_DNA"/>
</dbReference>
<keyword evidence="9" id="KW-1185">Reference proteome</keyword>
<gene>
    <name evidence="8" type="ORF">WAB15_03435</name>
</gene>
<reference evidence="8 9" key="1">
    <citation type="submission" date="2024-03" db="EMBL/GenBank/DDBJ databases">
        <title>The complete genome of Streptomyces sirii sp.nov.</title>
        <authorList>
            <person name="Zakalyukina Y.V."/>
            <person name="Belik A.R."/>
            <person name="Biryukov M.V."/>
            <person name="Baturina O.A."/>
            <person name="Kabilov M.R."/>
        </authorList>
    </citation>
    <scope>NUCLEOTIDE SEQUENCE [LARGE SCALE GENOMIC DNA]</scope>
    <source>
        <strain evidence="8 9">BP-8</strain>
    </source>
</reference>
<name>A0ABZ2QJJ7_9ACTN</name>
<sequence length="89" mass="9573">MADDVPVLLGLLLVAAAGTGTVLVRDPVRQSFLLSLLGLALATLFLLLQAPDVALSQLAVGSVLTPLMVLLTVRKVRRRARSERREERA</sequence>
<evidence type="ECO:0000259" key="7">
    <source>
        <dbReference type="Pfam" id="PF13244"/>
    </source>
</evidence>
<evidence type="ECO:0000313" key="8">
    <source>
        <dbReference type="EMBL" id="WXK75097.1"/>
    </source>
</evidence>
<feature type="transmembrane region" description="Helical" evidence="6">
    <location>
        <begin position="31"/>
        <end position="48"/>
    </location>
</feature>
<keyword evidence="2" id="KW-1003">Cell membrane</keyword>
<dbReference type="Gene3D" id="1.20.120.1200">
    <property type="entry name" value="NADH-ubiquinone/plastoquinone oxidoreductase chain 6, subunit NuoJ"/>
    <property type="match status" value="1"/>
</dbReference>
<evidence type="ECO:0000256" key="3">
    <source>
        <dbReference type="ARBA" id="ARBA00022692"/>
    </source>
</evidence>
<comment type="subcellular location">
    <subcellularLocation>
        <location evidence="1">Cell membrane</location>
        <topology evidence="1">Multi-pass membrane protein</topology>
    </subcellularLocation>
</comment>
<evidence type="ECO:0000313" key="9">
    <source>
        <dbReference type="Proteomes" id="UP001626628"/>
    </source>
</evidence>
<accession>A0ABZ2QJJ7</accession>
<evidence type="ECO:0000256" key="5">
    <source>
        <dbReference type="ARBA" id="ARBA00023136"/>
    </source>
</evidence>
<feature type="transmembrane region" description="Helical" evidence="6">
    <location>
        <begin position="6"/>
        <end position="24"/>
    </location>
</feature>
<protein>
    <submittedName>
        <fullName evidence="8">Hydrogenase subunit MbhD domain-containing protein</fullName>
    </submittedName>
</protein>
<dbReference type="RefSeq" id="WP_399144884.1">
    <property type="nucleotide sequence ID" value="NZ_CP147982.1"/>
</dbReference>
<dbReference type="InterPro" id="IPR042106">
    <property type="entry name" value="Nuo/plastoQ_OxRdtase_6_NuoJ"/>
</dbReference>
<keyword evidence="4 6" id="KW-1133">Transmembrane helix</keyword>
<evidence type="ECO:0000256" key="1">
    <source>
        <dbReference type="ARBA" id="ARBA00004651"/>
    </source>
</evidence>
<dbReference type="InterPro" id="IPR025383">
    <property type="entry name" value="MrpA_C/MbhD"/>
</dbReference>
<organism evidence="8 9">
    <name type="scientific">Streptomyces sirii</name>
    <dbReference type="NCBI Taxonomy" id="3127701"/>
    <lineage>
        <taxon>Bacteria</taxon>
        <taxon>Bacillati</taxon>
        <taxon>Actinomycetota</taxon>
        <taxon>Actinomycetes</taxon>
        <taxon>Kitasatosporales</taxon>
        <taxon>Streptomycetaceae</taxon>
        <taxon>Streptomyces</taxon>
    </lineage>
</organism>
<keyword evidence="5 6" id="KW-0472">Membrane</keyword>